<evidence type="ECO:0000256" key="2">
    <source>
        <dbReference type="SAM" id="Phobius"/>
    </source>
</evidence>
<keyword evidence="2" id="KW-0812">Transmembrane</keyword>
<dbReference type="GO" id="GO:0016020">
    <property type="term" value="C:membrane"/>
    <property type="evidence" value="ECO:0007669"/>
    <property type="project" value="InterPro"/>
</dbReference>
<dbReference type="Proteomes" id="UP000604825">
    <property type="component" value="Unassembled WGS sequence"/>
</dbReference>
<accession>A0A811SFT0</accession>
<feature type="transmembrane region" description="Helical" evidence="2">
    <location>
        <begin position="67"/>
        <end position="90"/>
    </location>
</feature>
<protein>
    <submittedName>
        <fullName evidence="3">Uncharacterized protein</fullName>
    </submittedName>
</protein>
<feature type="transmembrane region" description="Helical" evidence="2">
    <location>
        <begin position="30"/>
        <end position="55"/>
    </location>
</feature>
<organism evidence="3 4">
    <name type="scientific">Miscanthus lutarioriparius</name>
    <dbReference type="NCBI Taxonomy" id="422564"/>
    <lineage>
        <taxon>Eukaryota</taxon>
        <taxon>Viridiplantae</taxon>
        <taxon>Streptophyta</taxon>
        <taxon>Embryophyta</taxon>
        <taxon>Tracheophyta</taxon>
        <taxon>Spermatophyta</taxon>
        <taxon>Magnoliopsida</taxon>
        <taxon>Liliopsida</taxon>
        <taxon>Poales</taxon>
        <taxon>Poaceae</taxon>
        <taxon>PACMAD clade</taxon>
        <taxon>Panicoideae</taxon>
        <taxon>Andropogonodae</taxon>
        <taxon>Andropogoneae</taxon>
        <taxon>Saccharinae</taxon>
        <taxon>Miscanthus</taxon>
    </lineage>
</organism>
<dbReference type="GO" id="GO:0015297">
    <property type="term" value="F:antiporter activity"/>
    <property type="evidence" value="ECO:0007669"/>
    <property type="project" value="InterPro"/>
</dbReference>
<sequence>MKKAGVDKSLLAAVQPGENLGVCEEVKKQLWLAGPLIAGTLLHNVIQMVSVMYVGHLGELPLAGASMANSFATVTGLSVLLGMASALDTLCGQAYGGRRYNLLGIYKQRAMLLLTLVSLPLAVVWFYTGEILLLFGQDAYIAAEAGTYARWMIPALFAYGLLQCHAWFLQT</sequence>
<evidence type="ECO:0000256" key="1">
    <source>
        <dbReference type="ARBA" id="ARBA00010199"/>
    </source>
</evidence>
<dbReference type="OrthoDB" id="2126698at2759"/>
<dbReference type="GO" id="GO:0042910">
    <property type="term" value="F:xenobiotic transmembrane transporter activity"/>
    <property type="evidence" value="ECO:0007669"/>
    <property type="project" value="InterPro"/>
</dbReference>
<evidence type="ECO:0000313" key="4">
    <source>
        <dbReference type="Proteomes" id="UP000604825"/>
    </source>
</evidence>
<name>A0A811SFT0_9POAL</name>
<reference evidence="3" key="1">
    <citation type="submission" date="2020-10" db="EMBL/GenBank/DDBJ databases">
        <authorList>
            <person name="Han B."/>
            <person name="Lu T."/>
            <person name="Zhao Q."/>
            <person name="Huang X."/>
            <person name="Zhao Y."/>
        </authorList>
    </citation>
    <scope>NUCLEOTIDE SEQUENCE</scope>
</reference>
<dbReference type="Pfam" id="PF01554">
    <property type="entry name" value="MatE"/>
    <property type="match status" value="1"/>
</dbReference>
<feature type="transmembrane region" description="Helical" evidence="2">
    <location>
        <begin position="148"/>
        <end position="169"/>
    </location>
</feature>
<dbReference type="PANTHER" id="PTHR11206">
    <property type="entry name" value="MULTIDRUG RESISTANCE PROTEIN"/>
    <property type="match status" value="1"/>
</dbReference>
<proteinExistence type="inferred from homology"/>
<feature type="transmembrane region" description="Helical" evidence="2">
    <location>
        <begin position="110"/>
        <end position="128"/>
    </location>
</feature>
<dbReference type="EMBL" id="CAJGYO010000019">
    <property type="protein sequence ID" value="CAD6339418.1"/>
    <property type="molecule type" value="Genomic_DNA"/>
</dbReference>
<keyword evidence="2" id="KW-0472">Membrane</keyword>
<comment type="similarity">
    <text evidence="1">Belongs to the multi antimicrobial extrusion (MATE) (TC 2.A.66.1) family.</text>
</comment>
<keyword evidence="4" id="KW-1185">Reference proteome</keyword>
<comment type="caution">
    <text evidence="3">The sequence shown here is derived from an EMBL/GenBank/DDBJ whole genome shotgun (WGS) entry which is preliminary data.</text>
</comment>
<dbReference type="InterPro" id="IPR002528">
    <property type="entry name" value="MATE_fam"/>
</dbReference>
<keyword evidence="2" id="KW-1133">Transmembrane helix</keyword>
<gene>
    <name evidence="3" type="ORF">NCGR_LOCUS63516</name>
</gene>
<dbReference type="AlphaFoldDB" id="A0A811SFT0"/>
<evidence type="ECO:0000313" key="3">
    <source>
        <dbReference type="EMBL" id="CAD6339418.1"/>
    </source>
</evidence>